<feature type="compositionally biased region" description="Polar residues" evidence="1">
    <location>
        <begin position="67"/>
        <end position="78"/>
    </location>
</feature>
<feature type="region of interest" description="Disordered" evidence="1">
    <location>
        <begin position="55"/>
        <end position="78"/>
    </location>
</feature>
<sequence length="173" mass="18754">MMFPEESVTSSARDEDSSWTCPSSSPTLSVSVVFSPLSSVMSVSLEQRSLVSSSINLDTDGGEERPSTTPYQSLCSQNGRRHDVAVSPALDPLDLDVLQQKKAADKSVFNMDNERRLCSAAAQRCSHVRAMVCCGLPGDGTGAYFTGRDIPGIPDCQGRWVEGEEEEEEEEGR</sequence>
<dbReference type="AlphaFoldDB" id="A0A4Z2HS52"/>
<dbReference type="EMBL" id="SRLO01000198">
    <property type="protein sequence ID" value="TNN67834.1"/>
    <property type="molecule type" value="Genomic_DNA"/>
</dbReference>
<evidence type="ECO:0000256" key="1">
    <source>
        <dbReference type="SAM" id="MobiDB-lite"/>
    </source>
</evidence>
<dbReference type="Proteomes" id="UP000314294">
    <property type="component" value="Unassembled WGS sequence"/>
</dbReference>
<gene>
    <name evidence="2" type="ORF">EYF80_021988</name>
</gene>
<evidence type="ECO:0000313" key="3">
    <source>
        <dbReference type="Proteomes" id="UP000314294"/>
    </source>
</evidence>
<evidence type="ECO:0000313" key="2">
    <source>
        <dbReference type="EMBL" id="TNN67834.1"/>
    </source>
</evidence>
<keyword evidence="3" id="KW-1185">Reference proteome</keyword>
<reference evidence="2 3" key="1">
    <citation type="submission" date="2019-03" db="EMBL/GenBank/DDBJ databases">
        <title>First draft genome of Liparis tanakae, snailfish: a comprehensive survey of snailfish specific genes.</title>
        <authorList>
            <person name="Kim W."/>
            <person name="Song I."/>
            <person name="Jeong J.-H."/>
            <person name="Kim D."/>
            <person name="Kim S."/>
            <person name="Ryu S."/>
            <person name="Song J.Y."/>
            <person name="Lee S.K."/>
        </authorList>
    </citation>
    <scope>NUCLEOTIDE SEQUENCE [LARGE SCALE GENOMIC DNA]</scope>
    <source>
        <tissue evidence="2">Muscle</tissue>
    </source>
</reference>
<proteinExistence type="predicted"/>
<protein>
    <submittedName>
        <fullName evidence="2">Uncharacterized protein</fullName>
    </submittedName>
</protein>
<organism evidence="2 3">
    <name type="scientific">Liparis tanakae</name>
    <name type="common">Tanaka's snailfish</name>
    <dbReference type="NCBI Taxonomy" id="230148"/>
    <lineage>
        <taxon>Eukaryota</taxon>
        <taxon>Metazoa</taxon>
        <taxon>Chordata</taxon>
        <taxon>Craniata</taxon>
        <taxon>Vertebrata</taxon>
        <taxon>Euteleostomi</taxon>
        <taxon>Actinopterygii</taxon>
        <taxon>Neopterygii</taxon>
        <taxon>Teleostei</taxon>
        <taxon>Neoteleostei</taxon>
        <taxon>Acanthomorphata</taxon>
        <taxon>Eupercaria</taxon>
        <taxon>Perciformes</taxon>
        <taxon>Cottioidei</taxon>
        <taxon>Cottales</taxon>
        <taxon>Liparidae</taxon>
        <taxon>Liparis</taxon>
    </lineage>
</organism>
<comment type="caution">
    <text evidence="2">The sequence shown here is derived from an EMBL/GenBank/DDBJ whole genome shotgun (WGS) entry which is preliminary data.</text>
</comment>
<accession>A0A4Z2HS52</accession>
<name>A0A4Z2HS52_9TELE</name>
<feature type="region of interest" description="Disordered" evidence="1">
    <location>
        <begin position="1"/>
        <end position="27"/>
    </location>
</feature>